<keyword evidence="11 14" id="KW-0175">Coiled coil</keyword>
<dbReference type="Pfam" id="PF08366">
    <property type="entry name" value="LLGL"/>
    <property type="match status" value="1"/>
</dbReference>
<evidence type="ECO:0000256" key="11">
    <source>
        <dbReference type="ARBA" id="ARBA00023054"/>
    </source>
</evidence>
<dbReference type="InterPro" id="IPR015943">
    <property type="entry name" value="WD40/YVTN_repeat-like_dom_sf"/>
</dbReference>
<dbReference type="SMART" id="SM00320">
    <property type="entry name" value="WD40"/>
    <property type="match status" value="7"/>
</dbReference>
<feature type="compositionally biased region" description="Low complexity" evidence="15">
    <location>
        <begin position="550"/>
        <end position="571"/>
    </location>
</feature>
<keyword evidence="18" id="KW-1185">Reference proteome</keyword>
<feature type="region of interest" description="Disordered" evidence="15">
    <location>
        <begin position="655"/>
        <end position="748"/>
    </location>
</feature>
<dbReference type="FunFam" id="2.130.10.10:FF:000521">
    <property type="entry name" value="syntaxin-binding protein 5-like isoform X1"/>
    <property type="match status" value="1"/>
</dbReference>
<dbReference type="InterPro" id="IPR000664">
    <property type="entry name" value="Lethal2_giant"/>
</dbReference>
<dbReference type="Proteomes" id="UP001634394">
    <property type="component" value="Unassembled WGS sequence"/>
</dbReference>
<dbReference type="Gene3D" id="1.20.5.110">
    <property type="match status" value="1"/>
</dbReference>
<comment type="similarity">
    <text evidence="3">Belongs to the WD repeat L(2)GL family.</text>
</comment>
<protein>
    <recommendedName>
        <fullName evidence="13">Syntaxin-binding protein 5-like</fullName>
    </recommendedName>
</protein>
<keyword evidence="6" id="KW-0268">Exocytosis</keyword>
<dbReference type="PANTHER" id="PTHR10241">
    <property type="entry name" value="LETHAL 2 GIANT LARVAE PROTEIN"/>
    <property type="match status" value="1"/>
</dbReference>
<feature type="region of interest" description="Disordered" evidence="15">
    <location>
        <begin position="832"/>
        <end position="940"/>
    </location>
</feature>
<keyword evidence="9" id="KW-0677">Repeat</keyword>
<keyword evidence="10" id="KW-0653">Protein transport</keyword>
<evidence type="ECO:0000256" key="12">
    <source>
        <dbReference type="ARBA" id="ARBA00023136"/>
    </source>
</evidence>
<feature type="compositionally biased region" description="Basic and acidic residues" evidence="15">
    <location>
        <begin position="973"/>
        <end position="984"/>
    </location>
</feature>
<keyword evidence="8" id="KW-0853">WD repeat</keyword>
<feature type="compositionally biased region" description="Low complexity" evidence="15">
    <location>
        <begin position="687"/>
        <end position="702"/>
    </location>
</feature>
<dbReference type="GO" id="GO:0015031">
    <property type="term" value="P:protein transport"/>
    <property type="evidence" value="ECO:0007669"/>
    <property type="project" value="UniProtKB-KW"/>
</dbReference>
<evidence type="ECO:0000256" key="9">
    <source>
        <dbReference type="ARBA" id="ARBA00022737"/>
    </source>
</evidence>
<keyword evidence="7" id="KW-0963">Cytoplasm</keyword>
<evidence type="ECO:0000259" key="16">
    <source>
        <dbReference type="PROSITE" id="PS50892"/>
    </source>
</evidence>
<accession>A0ABD3X8S4</accession>
<feature type="compositionally biased region" description="Polar residues" evidence="15">
    <location>
        <begin position="736"/>
        <end position="748"/>
    </location>
</feature>
<dbReference type="PANTHER" id="PTHR10241:SF25">
    <property type="entry name" value="TOMOSYN, ISOFORM C"/>
    <property type="match status" value="1"/>
</dbReference>
<evidence type="ECO:0000256" key="10">
    <source>
        <dbReference type="ARBA" id="ARBA00022927"/>
    </source>
</evidence>
<evidence type="ECO:0000256" key="3">
    <source>
        <dbReference type="ARBA" id="ARBA00008070"/>
    </source>
</evidence>
<dbReference type="EMBL" id="JBJQND010000003">
    <property type="protein sequence ID" value="KAL3882515.1"/>
    <property type="molecule type" value="Genomic_DNA"/>
</dbReference>
<feature type="compositionally biased region" description="Basic and acidic residues" evidence="15">
    <location>
        <begin position="836"/>
        <end position="847"/>
    </location>
</feature>
<dbReference type="SUPFAM" id="SSF58038">
    <property type="entry name" value="SNARE fusion complex"/>
    <property type="match status" value="1"/>
</dbReference>
<dbReference type="SUPFAM" id="SSF50978">
    <property type="entry name" value="WD40 repeat-like"/>
    <property type="match status" value="1"/>
</dbReference>
<feature type="compositionally biased region" description="Basic and acidic residues" evidence="15">
    <location>
        <begin position="1282"/>
        <end position="1292"/>
    </location>
</feature>
<evidence type="ECO:0000256" key="5">
    <source>
        <dbReference type="ARBA" id="ARBA00022475"/>
    </source>
</evidence>
<dbReference type="InterPro" id="IPR036322">
    <property type="entry name" value="WD40_repeat_dom_sf"/>
</dbReference>
<feature type="region of interest" description="Disordered" evidence="15">
    <location>
        <begin position="1282"/>
        <end position="1315"/>
    </location>
</feature>
<feature type="compositionally biased region" description="Basic and acidic residues" evidence="15">
    <location>
        <begin position="1004"/>
        <end position="1019"/>
    </location>
</feature>
<evidence type="ECO:0000256" key="1">
    <source>
        <dbReference type="ARBA" id="ARBA00004202"/>
    </source>
</evidence>
<feature type="compositionally biased region" description="Polar residues" evidence="15">
    <location>
        <begin position="898"/>
        <end position="916"/>
    </location>
</feature>
<dbReference type="GO" id="GO:0005886">
    <property type="term" value="C:plasma membrane"/>
    <property type="evidence" value="ECO:0007669"/>
    <property type="project" value="UniProtKB-SubCell"/>
</dbReference>
<dbReference type="Gene3D" id="2.130.10.10">
    <property type="entry name" value="YVTN repeat-like/Quinoprotein amine dehydrogenase"/>
    <property type="match status" value="2"/>
</dbReference>
<feature type="compositionally biased region" description="Basic and acidic residues" evidence="15">
    <location>
        <begin position="870"/>
        <end position="894"/>
    </location>
</feature>
<dbReference type="GO" id="GO:0006887">
    <property type="term" value="P:exocytosis"/>
    <property type="evidence" value="ECO:0007669"/>
    <property type="project" value="UniProtKB-KW"/>
</dbReference>
<evidence type="ECO:0000256" key="13">
    <source>
        <dbReference type="ARBA" id="ARBA00067543"/>
    </source>
</evidence>
<feature type="region of interest" description="Disordered" evidence="15">
    <location>
        <begin position="1060"/>
        <end position="1080"/>
    </location>
</feature>
<evidence type="ECO:0000313" key="17">
    <source>
        <dbReference type="EMBL" id="KAL3882515.1"/>
    </source>
</evidence>
<comment type="caution">
    <text evidence="17">The sequence shown here is derived from an EMBL/GenBank/DDBJ whole genome shotgun (WGS) entry which is preliminary data.</text>
</comment>
<evidence type="ECO:0000313" key="18">
    <source>
        <dbReference type="Proteomes" id="UP001634394"/>
    </source>
</evidence>
<dbReference type="FunFam" id="1.20.5.110:FF:000001">
    <property type="entry name" value="syntaxin-binding protein 5 isoform X1"/>
    <property type="match status" value="1"/>
</dbReference>
<dbReference type="SUPFAM" id="SSF69322">
    <property type="entry name" value="Tricorn protease domain 2"/>
    <property type="match status" value="1"/>
</dbReference>
<dbReference type="InterPro" id="IPR001680">
    <property type="entry name" value="WD40_rpt"/>
</dbReference>
<keyword evidence="5" id="KW-1003">Cell membrane</keyword>
<dbReference type="PROSITE" id="PS50892">
    <property type="entry name" value="V_SNARE"/>
    <property type="match status" value="1"/>
</dbReference>
<comment type="subcellular location">
    <subcellularLocation>
        <location evidence="1">Cell membrane</location>
        <topology evidence="1">Peripheral membrane protein</topology>
    </subcellularLocation>
    <subcellularLocation>
        <location evidence="2">Cytoplasm</location>
    </subcellularLocation>
</comment>
<dbReference type="GO" id="GO:0005737">
    <property type="term" value="C:cytoplasm"/>
    <property type="evidence" value="ECO:0007669"/>
    <property type="project" value="UniProtKB-SubCell"/>
</dbReference>
<evidence type="ECO:0000256" key="6">
    <source>
        <dbReference type="ARBA" id="ARBA00022483"/>
    </source>
</evidence>
<gene>
    <name evidence="17" type="ORF">ACJMK2_028851</name>
</gene>
<evidence type="ECO:0000256" key="8">
    <source>
        <dbReference type="ARBA" id="ARBA00022574"/>
    </source>
</evidence>
<dbReference type="InterPro" id="IPR013577">
    <property type="entry name" value="LLGL2"/>
</dbReference>
<organism evidence="17 18">
    <name type="scientific">Sinanodonta woodiana</name>
    <name type="common">Chinese pond mussel</name>
    <name type="synonym">Anodonta woodiana</name>
    <dbReference type="NCBI Taxonomy" id="1069815"/>
    <lineage>
        <taxon>Eukaryota</taxon>
        <taxon>Metazoa</taxon>
        <taxon>Spiralia</taxon>
        <taxon>Lophotrochozoa</taxon>
        <taxon>Mollusca</taxon>
        <taxon>Bivalvia</taxon>
        <taxon>Autobranchia</taxon>
        <taxon>Heteroconchia</taxon>
        <taxon>Palaeoheterodonta</taxon>
        <taxon>Unionida</taxon>
        <taxon>Unionoidea</taxon>
        <taxon>Unionidae</taxon>
        <taxon>Unioninae</taxon>
        <taxon>Sinanodonta</taxon>
    </lineage>
</organism>
<feature type="region of interest" description="Disordered" evidence="15">
    <location>
        <begin position="550"/>
        <end position="575"/>
    </location>
</feature>
<evidence type="ECO:0000256" key="4">
    <source>
        <dbReference type="ARBA" id="ARBA00022448"/>
    </source>
</evidence>
<dbReference type="InterPro" id="IPR042855">
    <property type="entry name" value="V_SNARE_CC"/>
</dbReference>
<name>A0ABD3X8S4_SINWO</name>
<evidence type="ECO:0000256" key="2">
    <source>
        <dbReference type="ARBA" id="ARBA00004496"/>
    </source>
</evidence>
<dbReference type="PRINTS" id="PR00962">
    <property type="entry name" value="LETHAL2GIANT"/>
</dbReference>
<sequence>MKRFTYFRGVLDGFRSSVSNQPKSETEIEEALRSEDFHVSKTVRHGFPYQPTAIAYDPVQHLLAIGTKSGSLRILGQPGVDLHCQHDGDIAVLQILFLVNEGAMVTVCSDDSMHLWNFRQKIPEIVHTLKFQRERITHCHLPFQSKWLYVGTERGNVHVVNIESFSLSGYVINWNKAIELSRKTHPGPVVHISDNPVDSNKLLVGFESGTIVLWDLKNKTAEYRYSAPEALRSISWHHEGKQFMSSHTDGSLATWNLRMPQKPTSIMTPHAKIGKDGKPDPCKPITRVEWKSVKNSEPLVIFSGGMSYDRAGRTPCITVMTGKTTTVLEMEHNVVDFVVLCETPWSNDFQEPYAIVVLLQNDLVVIDLTSEGYPCFENPYPMDIHASPITACQYYADCPTDLIPAFYSVGSKQKRSGFSEKNWPIKGGVWGTATCSYPELVITGHADGSVKFWDASAVNLQVLYTVKTAKIFEKLKNKSLEEEDQFAIYHIFFCPESRLMCLGGATHVMLFKFSKQEVTLEVPSLEVSIVYEVYDDIDSPELDYPKPSLSVVGQHQQSGSVGSYSSNTSDSTKPEATTVLKVRMGARRWSMGYQPDLVCLLTWLDNEHPGNITNISLNSTYGLMAFGNESGLAIIDIVQKSCLLNLGTPDLYGSMDPYQRAPRSPRGKKPQQFDANNPSLGSDEGTRSPTSDQSSSLPSTTLAPQPHQKRPSKGDLYAIKEVGTLDENRETKSKGKPSNSTDKSQEGLISTTSDQGLLLSDQPTICVQAPSEDQLSSPIKSEVKGVISLPLEPLTKEKRKKSLEEKSQAVRFEAEIEEREIYETTKSVVSETLSDPIKKGNKDDAGSHHHRRLSIQNLKQKFKYKQSKHKEHESAESVKSEKEEPFLHFSDHPKVHVQPQSPMRSLSDDQLLSPTKTKTKRAISLPLVQTKEKRKKSLEEELQGNWNLDAKIEKKDLIGMQEKVVSENLSDPVKVEKKDKDGVHHHQKLSVKNIKQKLKHKDHKYKDQESAESVKAKEEDSSDFPLELQNREAISIAEQLDHRASDELECRAFEELQRKAVTESEHKSSEESEHNSDNENRIYYEEGERSLMGDPTAGFSKPRRKSIFERMGIKVKELVKGKEEEEEVEEKSVWNRKISFLDLTGESNNSIKPVRLNMQLRDMMTFGNTDKNDSTFSRSRSSSMSSLENVSKEAIQCLVFADSFSRKNDNFTCPCLWVGTSLGSVLVILLNLPQQGDQRLTQPVIVSPSGTIFRLKGPIQNISFLDCNGTLIPKLSDQWRDQARDNREEKTLKQTPRQVSQAAPKPRISPSSSTEMSDRQFAIICSEKQARVVALPSQTCPYKVRISEHSFVVRADIVSFKGDCVCLACYIANGHIMMYSLPSLKLLLDVDFLPLTDLRIARTFCFSNHGHALYMCSPTEMQKLTYSAALCDNLGEMLGDLFLAVVTPEAPKQNFFKNLFSGGSNTLDREELFGEASGKGPRGLATKLPGTGMQQLQGASGTIAGEVAKTRQALSERGEKLSGVEERTAQMASEAESYAHASHQLMLKYKDKKWYQF</sequence>
<feature type="compositionally biased region" description="Basic residues" evidence="15">
    <location>
        <begin position="860"/>
        <end position="869"/>
    </location>
</feature>
<reference evidence="17 18" key="1">
    <citation type="submission" date="2024-11" db="EMBL/GenBank/DDBJ databases">
        <title>Chromosome-level genome assembly of the freshwater bivalve Anodonta woodiana.</title>
        <authorList>
            <person name="Chen X."/>
        </authorList>
    </citation>
    <scope>NUCLEOTIDE SEQUENCE [LARGE SCALE GENOMIC DNA]</scope>
    <source>
        <strain evidence="17">MN2024</strain>
        <tissue evidence="17">Gills</tissue>
    </source>
</reference>
<feature type="region of interest" description="Disordered" evidence="15">
    <location>
        <begin position="964"/>
        <end position="1026"/>
    </location>
</feature>
<keyword evidence="4" id="KW-0813">Transport</keyword>
<evidence type="ECO:0000256" key="14">
    <source>
        <dbReference type="PROSITE-ProRule" id="PRU00290"/>
    </source>
</evidence>
<feature type="domain" description="V-SNARE coiled-coil homology" evidence="16">
    <location>
        <begin position="1492"/>
        <end position="1552"/>
    </location>
</feature>
<evidence type="ECO:0000256" key="15">
    <source>
        <dbReference type="SAM" id="MobiDB-lite"/>
    </source>
</evidence>
<keyword evidence="12" id="KW-0472">Membrane</keyword>
<dbReference type="CDD" id="cd15873">
    <property type="entry name" value="R-SNARE_STXBP5_6"/>
    <property type="match status" value="1"/>
</dbReference>
<evidence type="ECO:0000256" key="7">
    <source>
        <dbReference type="ARBA" id="ARBA00022490"/>
    </source>
</evidence>
<feature type="compositionally biased region" description="Basic residues" evidence="15">
    <location>
        <begin position="985"/>
        <end position="1003"/>
    </location>
</feature>
<proteinExistence type="inferred from homology"/>